<comment type="caution">
    <text evidence="1">The sequence shown here is derived from an EMBL/GenBank/DDBJ whole genome shotgun (WGS) entry which is preliminary data.</text>
</comment>
<dbReference type="Proteomes" id="UP000565441">
    <property type="component" value="Unassembled WGS sequence"/>
</dbReference>
<accession>A0A8H5HJR5</accession>
<sequence length="367" mass="42433">MSTPGSAAHAKIEFYSQKAKDEGRNCFLWMTGKMGLVEMRVFWLIGWRVTDLEPMTIRNLYRYFDIAWHETCLVNYLEPDLIEVYLCQVRVEPLPQVLDYNVTPVGPVFSSESEELVTPGSLFGLCTSEDGSILVDHRRSYLKSNGNFDSFRAQFVRRNPFLETVSTMPLEIREAVLRRDHSTCCITGLLLTEAETAVEWIMPPALLCELEITSEERYEVWREVVGGLRDSARFDCLKVAGNAITMHRDLVEMYKRNQLSIDVDDKYHITCFNPPKDLSLTLQRSLTINNHSNDRLDDRYLRRHFSRCILLCMIGGGIHDDYKYHTVKSLVSEFGIIEASDIDKEDEDWPDDRNAQLIEAWMTQYGN</sequence>
<protein>
    <submittedName>
        <fullName evidence="1">Uncharacterized protein</fullName>
    </submittedName>
</protein>
<proteinExistence type="predicted"/>
<dbReference type="OrthoDB" id="3263651at2759"/>
<dbReference type="AlphaFoldDB" id="A0A8H5HJR5"/>
<keyword evidence="2" id="KW-1185">Reference proteome</keyword>
<organism evidence="1 2">
    <name type="scientific">Tricholomella constricta</name>
    <dbReference type="NCBI Taxonomy" id="117010"/>
    <lineage>
        <taxon>Eukaryota</taxon>
        <taxon>Fungi</taxon>
        <taxon>Dikarya</taxon>
        <taxon>Basidiomycota</taxon>
        <taxon>Agaricomycotina</taxon>
        <taxon>Agaricomycetes</taxon>
        <taxon>Agaricomycetidae</taxon>
        <taxon>Agaricales</taxon>
        <taxon>Tricholomatineae</taxon>
        <taxon>Lyophyllaceae</taxon>
        <taxon>Tricholomella</taxon>
    </lineage>
</organism>
<evidence type="ECO:0000313" key="2">
    <source>
        <dbReference type="Proteomes" id="UP000565441"/>
    </source>
</evidence>
<dbReference type="EMBL" id="JAACJP010000004">
    <property type="protein sequence ID" value="KAF5384781.1"/>
    <property type="molecule type" value="Genomic_DNA"/>
</dbReference>
<reference evidence="1 2" key="1">
    <citation type="journal article" date="2020" name="ISME J.">
        <title>Uncovering the hidden diversity of litter-decomposition mechanisms in mushroom-forming fungi.</title>
        <authorList>
            <person name="Floudas D."/>
            <person name="Bentzer J."/>
            <person name="Ahren D."/>
            <person name="Johansson T."/>
            <person name="Persson P."/>
            <person name="Tunlid A."/>
        </authorList>
    </citation>
    <scope>NUCLEOTIDE SEQUENCE [LARGE SCALE GENOMIC DNA]</scope>
    <source>
        <strain evidence="1 2">CBS 661.87</strain>
    </source>
</reference>
<evidence type="ECO:0000313" key="1">
    <source>
        <dbReference type="EMBL" id="KAF5384781.1"/>
    </source>
</evidence>
<gene>
    <name evidence="1" type="ORF">D9615_000883</name>
</gene>
<name>A0A8H5HJR5_9AGAR</name>